<evidence type="ECO:0000313" key="5">
    <source>
        <dbReference type="Proteomes" id="UP001444661"/>
    </source>
</evidence>
<comment type="caution">
    <text evidence="4">The sequence shown here is derived from an EMBL/GenBank/DDBJ whole genome shotgun (WGS) entry which is preliminary data.</text>
</comment>
<feature type="transmembrane region" description="Helical" evidence="2">
    <location>
        <begin position="224"/>
        <end position="247"/>
    </location>
</feature>
<dbReference type="PANTHER" id="PTHR16861">
    <property type="entry name" value="GLYCOPROTEIN 38"/>
    <property type="match status" value="1"/>
</dbReference>
<sequence length="336" mass="35397">MLPQLVGPLLAGLAGVAAQAAATTATSTTTPAPLTMATTTGPNFSILTITVQALTTTFTPPQSCQESHLSMMSPPGYQIWMNEPVPVPGPVISDCYPSEFMQGYTSITNSSSSIAPFFKPLICPVGWSVAQEWANGYIVCCYDGFFFTPPETTENPERPGYGGTCYSQFGVGKTVPVTKYGTANISGTAMFPATSSADAAYAHPMDGFKVGAGSDQSKGLNGGAIAGIVIGVVLGLAAIALAVFFLLRRRQRQRAAAANDNSHNDAMSPGTAVSEQAAWPKEAYGSPTATEQSASPYHQMSPPPQQHELHNQYTAELANTQYQELPGSYHGHEMRG</sequence>
<dbReference type="EMBL" id="JAQQWK010000004">
    <property type="protein sequence ID" value="KAK8043442.1"/>
    <property type="molecule type" value="Genomic_DNA"/>
</dbReference>
<evidence type="ECO:0000256" key="3">
    <source>
        <dbReference type="SAM" id="SignalP"/>
    </source>
</evidence>
<feature type="chain" id="PRO_5046778413" evidence="3">
    <location>
        <begin position="19"/>
        <end position="336"/>
    </location>
</feature>
<keyword evidence="5" id="KW-1185">Reference proteome</keyword>
<evidence type="ECO:0000256" key="2">
    <source>
        <dbReference type="SAM" id="Phobius"/>
    </source>
</evidence>
<evidence type="ECO:0000256" key="1">
    <source>
        <dbReference type="SAM" id="MobiDB-lite"/>
    </source>
</evidence>
<accession>A0ABR1TA11</accession>
<keyword evidence="2" id="KW-1133">Transmembrane helix</keyword>
<feature type="compositionally biased region" description="Polar residues" evidence="1">
    <location>
        <begin position="311"/>
        <end position="323"/>
    </location>
</feature>
<keyword evidence="2" id="KW-0812">Transmembrane</keyword>
<dbReference type="PANTHER" id="PTHR16861:SF4">
    <property type="entry name" value="SH3 DOMAIN PROTEIN (AFU_ORTHOLOGUE AFUA_1G13610)"/>
    <property type="match status" value="1"/>
</dbReference>
<proteinExistence type="predicted"/>
<feature type="signal peptide" evidence="3">
    <location>
        <begin position="1"/>
        <end position="18"/>
    </location>
</feature>
<feature type="compositionally biased region" description="Polar residues" evidence="1">
    <location>
        <begin position="287"/>
        <end position="298"/>
    </location>
</feature>
<protein>
    <submittedName>
        <fullName evidence="4">Uncharacterized protein</fullName>
    </submittedName>
</protein>
<gene>
    <name evidence="4" type="ORF">PG993_005872</name>
</gene>
<reference evidence="4 5" key="1">
    <citation type="submission" date="2023-01" db="EMBL/GenBank/DDBJ databases">
        <title>Analysis of 21 Apiospora genomes using comparative genomics revels a genus with tremendous synthesis potential of carbohydrate active enzymes and secondary metabolites.</title>
        <authorList>
            <person name="Sorensen T."/>
        </authorList>
    </citation>
    <scope>NUCLEOTIDE SEQUENCE [LARGE SCALE GENOMIC DNA]</scope>
    <source>
        <strain evidence="4 5">CBS 33761</strain>
    </source>
</reference>
<name>A0ABR1TA11_9PEZI</name>
<organism evidence="4 5">
    <name type="scientific">Apiospora rasikravindrae</name>
    <dbReference type="NCBI Taxonomy" id="990691"/>
    <lineage>
        <taxon>Eukaryota</taxon>
        <taxon>Fungi</taxon>
        <taxon>Dikarya</taxon>
        <taxon>Ascomycota</taxon>
        <taxon>Pezizomycotina</taxon>
        <taxon>Sordariomycetes</taxon>
        <taxon>Xylariomycetidae</taxon>
        <taxon>Amphisphaeriales</taxon>
        <taxon>Apiosporaceae</taxon>
        <taxon>Apiospora</taxon>
    </lineage>
</organism>
<feature type="region of interest" description="Disordered" evidence="1">
    <location>
        <begin position="283"/>
        <end position="336"/>
    </location>
</feature>
<keyword evidence="2" id="KW-0472">Membrane</keyword>
<evidence type="ECO:0000313" key="4">
    <source>
        <dbReference type="EMBL" id="KAK8043442.1"/>
    </source>
</evidence>
<keyword evidence="3" id="KW-0732">Signal</keyword>
<dbReference type="Proteomes" id="UP001444661">
    <property type="component" value="Unassembled WGS sequence"/>
</dbReference>